<feature type="binding site" evidence="9">
    <location>
        <position position="99"/>
    </location>
    <ligand>
        <name>alpha-D-glucose 1-phosphate</name>
        <dbReference type="ChEBI" id="CHEBI:58601"/>
    </ligand>
</feature>
<keyword evidence="7 9" id="KW-0320">Glycogen biosynthesis</keyword>
<evidence type="ECO:0000313" key="12">
    <source>
        <dbReference type="EMBL" id="HGV97533.1"/>
    </source>
</evidence>
<proteinExistence type="inferred from homology"/>
<evidence type="ECO:0000256" key="8">
    <source>
        <dbReference type="ARBA" id="ARBA00023277"/>
    </source>
</evidence>
<keyword evidence="2 9" id="KW-0321">Glycogen metabolism</keyword>
<keyword evidence="6 9" id="KW-0067">ATP-binding</keyword>
<comment type="caution">
    <text evidence="12">The sequence shown here is derived from an EMBL/GenBank/DDBJ whole genome shotgun (WGS) entry which is preliminary data.</text>
</comment>
<dbReference type="InterPro" id="IPR005836">
    <property type="entry name" value="ADP_Glu_pyroP_CS"/>
</dbReference>
<evidence type="ECO:0000256" key="2">
    <source>
        <dbReference type="ARBA" id="ARBA00022600"/>
    </source>
</evidence>
<dbReference type="GO" id="GO:0005524">
    <property type="term" value="F:ATP binding"/>
    <property type="evidence" value="ECO:0007669"/>
    <property type="project" value="UniProtKB-KW"/>
</dbReference>
<dbReference type="SUPFAM" id="SSF51161">
    <property type="entry name" value="Trimeric LpxA-like enzymes"/>
    <property type="match status" value="1"/>
</dbReference>
<feature type="domain" description="Nucleotidyl transferase" evidence="10">
    <location>
        <begin position="7"/>
        <end position="257"/>
    </location>
</feature>
<dbReference type="GO" id="GO:0005978">
    <property type="term" value="P:glycogen biosynthetic process"/>
    <property type="evidence" value="ECO:0007669"/>
    <property type="project" value="UniProtKB-UniRule"/>
</dbReference>
<evidence type="ECO:0000256" key="4">
    <source>
        <dbReference type="ARBA" id="ARBA00022695"/>
    </source>
</evidence>
<dbReference type="PANTHER" id="PTHR43523:SF2">
    <property type="entry name" value="GLUCOSE-1-PHOSPHATE ADENYLYLTRANSFERASE"/>
    <property type="match status" value="1"/>
</dbReference>
<dbReference type="PROSITE" id="PS00810">
    <property type="entry name" value="ADP_GLC_PYROPHOSPH_3"/>
    <property type="match status" value="1"/>
</dbReference>
<feature type="site" description="Could play a key role in the communication between the regulatory and the substrate sites" evidence="9">
    <location>
        <position position="59"/>
    </location>
</feature>
<protein>
    <recommendedName>
        <fullName evidence="9">Glucose-1-phosphate adenylyltransferase</fullName>
        <ecNumber evidence="9">2.7.7.27</ecNumber>
    </recommendedName>
    <alternativeName>
        <fullName evidence="9">ADP-glucose pyrophosphorylase</fullName>
        <shortName evidence="9">ADPGlc PPase</shortName>
    </alternativeName>
    <alternativeName>
        <fullName evidence="9">ADP-glucose synthase</fullName>
    </alternativeName>
</protein>
<dbReference type="CDD" id="cd04651">
    <property type="entry name" value="LbH_G1P_AT_C"/>
    <property type="match status" value="1"/>
</dbReference>
<name>A0A7C4X9P8_UNCW3</name>
<dbReference type="UniPathway" id="UPA00164"/>
<dbReference type="Gene3D" id="2.160.10.10">
    <property type="entry name" value="Hexapeptide repeat proteins"/>
    <property type="match status" value="1"/>
</dbReference>
<keyword evidence="3 9" id="KW-0808">Transferase</keyword>
<dbReference type="Pfam" id="PF24894">
    <property type="entry name" value="Hexapep_GlmU"/>
    <property type="match status" value="1"/>
</dbReference>
<dbReference type="NCBIfam" id="NF003670">
    <property type="entry name" value="PRK05293.1"/>
    <property type="match status" value="1"/>
</dbReference>
<keyword evidence="8 9" id="KW-0119">Carbohydrate metabolism</keyword>
<dbReference type="HAMAP" id="MF_00624">
    <property type="entry name" value="GlgC"/>
    <property type="match status" value="1"/>
</dbReference>
<feature type="binding site" evidence="9">
    <location>
        <begin position="179"/>
        <end position="180"/>
    </location>
    <ligand>
        <name>alpha-D-glucose 1-phosphate</name>
        <dbReference type="ChEBI" id="CHEBI:58601"/>
    </ligand>
</feature>
<dbReference type="InterPro" id="IPR011831">
    <property type="entry name" value="ADP-Glc_PPase"/>
</dbReference>
<comment type="pathway">
    <text evidence="9">Glycan biosynthesis; glycogen biosynthesis.</text>
</comment>
<dbReference type="InterPro" id="IPR011004">
    <property type="entry name" value="Trimer_LpxA-like_sf"/>
</dbReference>
<dbReference type="Gene3D" id="3.90.550.10">
    <property type="entry name" value="Spore Coat Polysaccharide Biosynthesis Protein SpsA, Chain A"/>
    <property type="match status" value="1"/>
</dbReference>
<comment type="subunit">
    <text evidence="9">Homotetramer.</text>
</comment>
<comment type="catalytic activity">
    <reaction evidence="9">
        <text>alpha-D-glucose 1-phosphate + ATP + H(+) = ADP-alpha-D-glucose + diphosphate</text>
        <dbReference type="Rhea" id="RHEA:12120"/>
        <dbReference type="ChEBI" id="CHEBI:15378"/>
        <dbReference type="ChEBI" id="CHEBI:30616"/>
        <dbReference type="ChEBI" id="CHEBI:33019"/>
        <dbReference type="ChEBI" id="CHEBI:57498"/>
        <dbReference type="ChEBI" id="CHEBI:58601"/>
        <dbReference type="EC" id="2.7.7.27"/>
    </reaction>
</comment>
<sequence length="420" mass="46292">MKKEIIALLLAGGVGSRLSILARLRAKPAIPFGGIYRIIDFTMSNIANSNIDVVGVLTQYKPLSLMEHIDNGRPWDLFGKTRLVEILPPKTGEEVSDWYKGTSDAVYQNLGFIDDFSPDMTIILSGDHIYKMDYNELKSFHKKKDADVTISLIRVPMEQAHHFGIASLNKNGRIVEWEEKPRKPKSNLASMGIYIFNTKVLKSTLLESAKKGGIDFAKDVIPLLLNKKMRVFGYEFTGYWRDVGTIDAYWNCNMDLLRPESGLKIEEWNIRTNLFVRGEIGAKIPAYISKSAQVENSLISPGCIIEGRVKNSIISPGVIIEKGAKVYDSIIFHNVAIGKGAQLIKTIVDKNVKIGKGSTIGKGNLIPNKVLGLNLSTGITVIGKGAIIPEKMTIGKNCIISPGIDLSKKGLNKIESGSVF</sequence>
<dbReference type="NCBIfam" id="TIGR02092">
    <property type="entry name" value="glgD"/>
    <property type="match status" value="1"/>
</dbReference>
<comment type="function">
    <text evidence="9">Involved in the biosynthesis of ADP-glucose, a building block required for the elongation reactions to produce glycogen. Catalyzes the reaction between ATP and alpha-D-glucose 1-phosphate (G1P) to produce pyrophosphate and ADP-Glc.</text>
</comment>
<keyword evidence="5 9" id="KW-0547">Nucleotide-binding</keyword>
<evidence type="ECO:0000259" key="11">
    <source>
        <dbReference type="Pfam" id="PF24894"/>
    </source>
</evidence>
<evidence type="ECO:0000256" key="9">
    <source>
        <dbReference type="HAMAP-Rule" id="MF_00624"/>
    </source>
</evidence>
<dbReference type="EMBL" id="DTGZ01000082">
    <property type="protein sequence ID" value="HGV97533.1"/>
    <property type="molecule type" value="Genomic_DNA"/>
</dbReference>
<keyword evidence="4 9" id="KW-0548">Nucleotidyltransferase</keyword>
<evidence type="ECO:0000256" key="7">
    <source>
        <dbReference type="ARBA" id="ARBA00023056"/>
    </source>
</evidence>
<evidence type="ECO:0000259" key="10">
    <source>
        <dbReference type="Pfam" id="PF00483"/>
    </source>
</evidence>
<dbReference type="Pfam" id="PF00483">
    <property type="entry name" value="NTP_transferase"/>
    <property type="match status" value="1"/>
</dbReference>
<feature type="site" description="Could play a key role in the communication between the regulatory and the substrate sites" evidence="9">
    <location>
        <position position="98"/>
    </location>
</feature>
<feature type="binding site" evidence="9">
    <location>
        <position position="164"/>
    </location>
    <ligand>
        <name>alpha-D-glucose 1-phosphate</name>
        <dbReference type="ChEBI" id="CHEBI:58601"/>
    </ligand>
</feature>
<organism evidence="12">
    <name type="scientific">candidate division WOR-3 bacterium</name>
    <dbReference type="NCBI Taxonomy" id="2052148"/>
    <lineage>
        <taxon>Bacteria</taxon>
        <taxon>Bacteria division WOR-3</taxon>
    </lineage>
</organism>
<evidence type="ECO:0000256" key="5">
    <source>
        <dbReference type="ARBA" id="ARBA00022741"/>
    </source>
</evidence>
<dbReference type="InterPro" id="IPR023049">
    <property type="entry name" value="GlgC_bac"/>
</dbReference>
<accession>A0A7C4X9P8</accession>
<evidence type="ECO:0000256" key="1">
    <source>
        <dbReference type="ARBA" id="ARBA00010443"/>
    </source>
</evidence>
<evidence type="ECO:0000256" key="6">
    <source>
        <dbReference type="ARBA" id="ARBA00022840"/>
    </source>
</evidence>
<dbReference type="SUPFAM" id="SSF53448">
    <property type="entry name" value="Nucleotide-diphospho-sugar transferases"/>
    <property type="match status" value="1"/>
</dbReference>
<comment type="similarity">
    <text evidence="1 9">Belongs to the bacterial/plant glucose-1-phosphate adenylyltransferase family.</text>
</comment>
<reference evidence="12" key="1">
    <citation type="journal article" date="2020" name="mSystems">
        <title>Genome- and Community-Level Interaction Insights into Carbon Utilization and Element Cycling Functions of Hydrothermarchaeota in Hydrothermal Sediment.</title>
        <authorList>
            <person name="Zhou Z."/>
            <person name="Liu Y."/>
            <person name="Xu W."/>
            <person name="Pan J."/>
            <person name="Luo Z.H."/>
            <person name="Li M."/>
        </authorList>
    </citation>
    <scope>NUCLEOTIDE SEQUENCE [LARGE SCALE GENOMIC DNA]</scope>
    <source>
        <strain evidence="12">SpSt-774</strain>
    </source>
</reference>
<dbReference type="CDD" id="cd02508">
    <property type="entry name" value="ADP_Glucose_PP"/>
    <property type="match status" value="1"/>
</dbReference>
<feature type="binding site" evidence="9">
    <location>
        <position position="190"/>
    </location>
    <ligand>
        <name>alpha-D-glucose 1-phosphate</name>
        <dbReference type="ChEBI" id="CHEBI:58601"/>
    </ligand>
</feature>
<feature type="domain" description="Glucose-1-phosphate adenylyltransferase/Bifunctional protein GlmU-like C-terminal hexapeptide" evidence="11">
    <location>
        <begin position="290"/>
        <end position="363"/>
    </location>
</feature>
<evidence type="ECO:0000256" key="3">
    <source>
        <dbReference type="ARBA" id="ARBA00022679"/>
    </source>
</evidence>
<dbReference type="InterPro" id="IPR056818">
    <property type="entry name" value="GlmU/GlgC-like_hexapep"/>
</dbReference>
<dbReference type="AlphaFoldDB" id="A0A7C4X9P8"/>
<dbReference type="PROSITE" id="PS00809">
    <property type="entry name" value="ADP_GLC_PYROPHOSPH_2"/>
    <property type="match status" value="1"/>
</dbReference>
<dbReference type="PANTHER" id="PTHR43523">
    <property type="entry name" value="GLUCOSE-1-PHOSPHATE ADENYLYLTRANSFERASE-RELATED"/>
    <property type="match status" value="1"/>
</dbReference>
<dbReference type="InterPro" id="IPR011832">
    <property type="entry name" value="GlgDAde_trans"/>
</dbReference>
<dbReference type="InterPro" id="IPR005835">
    <property type="entry name" value="NTP_transferase_dom"/>
</dbReference>
<dbReference type="InterPro" id="IPR029044">
    <property type="entry name" value="Nucleotide-diphossugar_trans"/>
</dbReference>
<dbReference type="EC" id="2.7.7.27" evidence="9"/>
<dbReference type="GO" id="GO:0008878">
    <property type="term" value="F:glucose-1-phosphate adenylyltransferase activity"/>
    <property type="evidence" value="ECO:0007669"/>
    <property type="project" value="UniProtKB-UniRule"/>
</dbReference>
<gene>
    <name evidence="9" type="primary">glgC</name>
    <name evidence="12" type="ORF">ENV60_04490</name>
</gene>